<reference evidence="2" key="1">
    <citation type="submission" date="2023-03" db="EMBL/GenBank/DDBJ databases">
        <title>Actinoallomurus iriomotensis NBRC 103684.</title>
        <authorList>
            <person name="Ichikawa N."/>
            <person name="Sato H."/>
            <person name="Tonouchi N."/>
        </authorList>
    </citation>
    <scope>NUCLEOTIDE SEQUENCE</scope>
    <source>
        <strain evidence="2">NBRC 103684</strain>
    </source>
</reference>
<name>A0A9W6W6Q7_9ACTN</name>
<organism evidence="2 3">
    <name type="scientific">Actinoallomurus iriomotensis</name>
    <dbReference type="NCBI Taxonomy" id="478107"/>
    <lineage>
        <taxon>Bacteria</taxon>
        <taxon>Bacillati</taxon>
        <taxon>Actinomycetota</taxon>
        <taxon>Actinomycetes</taxon>
        <taxon>Streptosporangiales</taxon>
        <taxon>Thermomonosporaceae</taxon>
        <taxon>Actinoallomurus</taxon>
    </lineage>
</organism>
<dbReference type="Proteomes" id="UP001165074">
    <property type="component" value="Unassembled WGS sequence"/>
</dbReference>
<protein>
    <submittedName>
        <fullName evidence="2">Uncharacterized protein</fullName>
    </submittedName>
</protein>
<gene>
    <name evidence="2" type="ORF">Airi02_092550</name>
</gene>
<keyword evidence="3" id="KW-1185">Reference proteome</keyword>
<dbReference type="EMBL" id="BSTK01000019">
    <property type="protein sequence ID" value="GLY91326.1"/>
    <property type="molecule type" value="Genomic_DNA"/>
</dbReference>
<dbReference type="RefSeq" id="WP_285582848.1">
    <property type="nucleotide sequence ID" value="NZ_BSTK01000019.1"/>
</dbReference>
<evidence type="ECO:0000256" key="1">
    <source>
        <dbReference type="SAM" id="MobiDB-lite"/>
    </source>
</evidence>
<accession>A0A9W6W6Q7</accession>
<proteinExistence type="predicted"/>
<evidence type="ECO:0000313" key="2">
    <source>
        <dbReference type="EMBL" id="GLY91326.1"/>
    </source>
</evidence>
<dbReference type="AlphaFoldDB" id="A0A9W6W6Q7"/>
<feature type="region of interest" description="Disordered" evidence="1">
    <location>
        <begin position="91"/>
        <end position="115"/>
    </location>
</feature>
<sequence length="115" mass="12418">MSLPHPEEIWAEVAAMAIASAAIPELHHVGFALDQGGLWVRDIGDGWCNITWIDGDRAVLCGYHNDSSQTQYQVPPIDLLAGGPDWLPWGEPRERRAYPSRGSVGHRSAGGTAGC</sequence>
<comment type="caution">
    <text evidence="2">The sequence shown here is derived from an EMBL/GenBank/DDBJ whole genome shotgun (WGS) entry which is preliminary data.</text>
</comment>
<evidence type="ECO:0000313" key="3">
    <source>
        <dbReference type="Proteomes" id="UP001165074"/>
    </source>
</evidence>